<evidence type="ECO:0000259" key="2">
    <source>
        <dbReference type="Pfam" id="PF13699"/>
    </source>
</evidence>
<proteinExistence type="predicted"/>
<feature type="compositionally biased region" description="Basic and acidic residues" evidence="1">
    <location>
        <begin position="420"/>
        <end position="431"/>
    </location>
</feature>
<evidence type="ECO:0000313" key="3">
    <source>
        <dbReference type="EMBL" id="GGY14074.1"/>
    </source>
</evidence>
<feature type="compositionally biased region" description="Basic and acidic residues" evidence="1">
    <location>
        <begin position="85"/>
        <end position="102"/>
    </location>
</feature>
<feature type="region of interest" description="Disordered" evidence="1">
    <location>
        <begin position="420"/>
        <end position="486"/>
    </location>
</feature>
<feature type="domain" description="eCIS core" evidence="2">
    <location>
        <begin position="96"/>
        <end position="167"/>
    </location>
</feature>
<accession>A0ABQ2ZEE5</accession>
<reference evidence="4" key="1">
    <citation type="journal article" date="2019" name="Int. J. Syst. Evol. Microbiol.">
        <title>The Global Catalogue of Microorganisms (GCM) 10K type strain sequencing project: providing services to taxonomists for standard genome sequencing and annotation.</title>
        <authorList>
            <consortium name="The Broad Institute Genomics Platform"/>
            <consortium name="The Broad Institute Genome Sequencing Center for Infectious Disease"/>
            <person name="Wu L."/>
            <person name="Ma J."/>
        </authorList>
    </citation>
    <scope>NUCLEOTIDE SEQUENCE [LARGE SCALE GENOMIC DNA]</scope>
    <source>
        <strain evidence="4">JCM 4594</strain>
    </source>
</reference>
<feature type="region of interest" description="Disordered" evidence="1">
    <location>
        <begin position="1"/>
        <end position="38"/>
    </location>
</feature>
<keyword evidence="4" id="KW-1185">Reference proteome</keyword>
<protein>
    <recommendedName>
        <fullName evidence="2">eCIS core domain-containing protein</fullName>
    </recommendedName>
</protein>
<feature type="compositionally biased region" description="Low complexity" evidence="1">
    <location>
        <begin position="15"/>
        <end position="35"/>
    </location>
</feature>
<dbReference type="EMBL" id="BMUU01000001">
    <property type="protein sequence ID" value="GGY14074.1"/>
    <property type="molecule type" value="Genomic_DNA"/>
</dbReference>
<gene>
    <name evidence="3" type="ORF">GCM10010326_01740</name>
</gene>
<sequence>MHNHDDARTTDVANGRGPVGKPAAKGAAPPRGLRALQQSVGNAAVVQFLRQAGHAGERDEHQHGAGCGHPAERSPAERPPVQRSAVHDVLRGSGRPLDEVTRGDMESRLGADFSDVRIHNDSAAKASAAEVGARAYTSGSHIVIGDGGADKHTLAHELTHVIQQRQGPVAGTDNGSGLKVSDPSDRFEREAEANATRVMSGGSARQSAARAAESGAGRPTAVQSASAGPAVQRAITVTLDGYASAKNVADKNALTRQQVGEYYRMVVVDDYKMAVGYAQDGGTRLKELAKALRTPAGNGAVELDALVTEIQSVIATDVPAELRANKNTRYAVEPQGGYAHQSLPGGKEGVWANDDEMWDEFGQGLGERATEAQETTGRIGNDPLKQLTWGMAKELLPRPLTNLIFDVRFQLESGTLLDERTPDQLTRRDATPNEPGTLRSWHQDDSGRLPATGADHAGGPGAFRGQVPAESQGLHDHYSAHSQSGTGSSVLNAAGFPRGFAEYTGTGSNSEHNTKVVLDYIQKRVYLTLTHYQYWGLVVANGRSYFVPSGTQDAAQADGNIRAGMQRQRIAAGTPYRLMSPWVQILA</sequence>
<evidence type="ECO:0000313" key="4">
    <source>
        <dbReference type="Proteomes" id="UP000600946"/>
    </source>
</evidence>
<feature type="compositionally biased region" description="Low complexity" evidence="1">
    <location>
        <begin position="200"/>
        <end position="218"/>
    </location>
</feature>
<comment type="caution">
    <text evidence="3">The sequence shown here is derived from an EMBL/GenBank/DDBJ whole genome shotgun (WGS) entry which is preliminary data.</text>
</comment>
<dbReference type="InterPro" id="IPR025295">
    <property type="entry name" value="eCIS_core_dom"/>
</dbReference>
<dbReference type="Pfam" id="PF13699">
    <property type="entry name" value="eCIS_core"/>
    <property type="match status" value="1"/>
</dbReference>
<dbReference type="Proteomes" id="UP000600946">
    <property type="component" value="Unassembled WGS sequence"/>
</dbReference>
<evidence type="ECO:0000256" key="1">
    <source>
        <dbReference type="SAM" id="MobiDB-lite"/>
    </source>
</evidence>
<feature type="region of interest" description="Disordered" evidence="1">
    <location>
        <begin position="165"/>
        <end position="229"/>
    </location>
</feature>
<name>A0ABQ2ZEE5_9ACTN</name>
<organism evidence="3 4">
    <name type="scientific">Streptomyces xanthochromogenes</name>
    <dbReference type="NCBI Taxonomy" id="67384"/>
    <lineage>
        <taxon>Bacteria</taxon>
        <taxon>Bacillati</taxon>
        <taxon>Actinomycetota</taxon>
        <taxon>Actinomycetes</taxon>
        <taxon>Kitasatosporales</taxon>
        <taxon>Streptomycetaceae</taxon>
        <taxon>Streptomyces</taxon>
    </lineage>
</organism>
<feature type="region of interest" description="Disordered" evidence="1">
    <location>
        <begin position="54"/>
        <end position="102"/>
    </location>
</feature>
<feature type="compositionally biased region" description="Basic and acidic residues" evidence="1">
    <location>
        <begin position="182"/>
        <end position="192"/>
    </location>
</feature>